<dbReference type="PANTHER" id="PTHR33121:SF70">
    <property type="entry name" value="SIGNALING PROTEIN YKOW"/>
    <property type="match status" value="1"/>
</dbReference>
<keyword evidence="9" id="KW-1185">Reference proteome</keyword>
<keyword evidence="4" id="KW-1133">Transmembrane helix</keyword>
<dbReference type="SMART" id="SM00267">
    <property type="entry name" value="GGDEF"/>
    <property type="match status" value="1"/>
</dbReference>
<dbReference type="SMART" id="SM00052">
    <property type="entry name" value="EAL"/>
    <property type="match status" value="1"/>
</dbReference>
<feature type="domain" description="HAMP" evidence="6">
    <location>
        <begin position="278"/>
        <end position="331"/>
    </location>
</feature>
<dbReference type="InterPro" id="IPR001633">
    <property type="entry name" value="EAL_dom"/>
</dbReference>
<evidence type="ECO:0000256" key="2">
    <source>
        <dbReference type="ARBA" id="ARBA00022475"/>
    </source>
</evidence>
<proteinExistence type="predicted"/>
<evidence type="ECO:0000259" key="6">
    <source>
        <dbReference type="PROSITE" id="PS50885"/>
    </source>
</evidence>
<feature type="transmembrane region" description="Helical" evidence="4">
    <location>
        <begin position="256"/>
        <end position="276"/>
    </location>
</feature>
<comment type="caution">
    <text evidence="8">The sequence shown here is derived from an EMBL/GenBank/DDBJ whole genome shotgun (WGS) entry which is preliminary data.</text>
</comment>
<evidence type="ECO:0000256" key="4">
    <source>
        <dbReference type="SAM" id="Phobius"/>
    </source>
</evidence>
<dbReference type="EMBL" id="JAHQCS010000112">
    <property type="protein sequence ID" value="MBU9712844.1"/>
    <property type="molecule type" value="Genomic_DNA"/>
</dbReference>
<feature type="domain" description="EAL" evidence="5">
    <location>
        <begin position="507"/>
        <end position="759"/>
    </location>
</feature>
<dbReference type="PROSITE" id="PS50885">
    <property type="entry name" value="HAMP"/>
    <property type="match status" value="1"/>
</dbReference>
<dbReference type="Proteomes" id="UP000784880">
    <property type="component" value="Unassembled WGS sequence"/>
</dbReference>
<keyword evidence="2" id="KW-1003">Cell membrane</keyword>
<accession>A0ABS6JGQ0</accession>
<comment type="subcellular location">
    <subcellularLocation>
        <location evidence="1">Cell membrane</location>
    </subcellularLocation>
</comment>
<evidence type="ECO:0000313" key="8">
    <source>
        <dbReference type="EMBL" id="MBU9712844.1"/>
    </source>
</evidence>
<dbReference type="InterPro" id="IPR003660">
    <property type="entry name" value="HAMP_dom"/>
</dbReference>
<dbReference type="SMART" id="SM00304">
    <property type="entry name" value="HAMP"/>
    <property type="match status" value="1"/>
</dbReference>
<dbReference type="CDD" id="cd06225">
    <property type="entry name" value="HAMP"/>
    <property type="match status" value="1"/>
</dbReference>
<evidence type="ECO:0000259" key="5">
    <source>
        <dbReference type="PROSITE" id="PS50883"/>
    </source>
</evidence>
<organism evidence="8 9">
    <name type="scientific">Evansella tamaricis</name>
    <dbReference type="NCBI Taxonomy" id="2069301"/>
    <lineage>
        <taxon>Bacteria</taxon>
        <taxon>Bacillati</taxon>
        <taxon>Bacillota</taxon>
        <taxon>Bacilli</taxon>
        <taxon>Bacillales</taxon>
        <taxon>Bacillaceae</taxon>
        <taxon>Evansella</taxon>
    </lineage>
</organism>
<evidence type="ECO:0000256" key="1">
    <source>
        <dbReference type="ARBA" id="ARBA00004236"/>
    </source>
</evidence>
<dbReference type="Pfam" id="PF00990">
    <property type="entry name" value="GGDEF"/>
    <property type="match status" value="1"/>
</dbReference>
<dbReference type="Pfam" id="PF00563">
    <property type="entry name" value="EAL"/>
    <property type="match status" value="1"/>
</dbReference>
<name>A0ABS6JGQ0_9BACI</name>
<evidence type="ECO:0000313" key="9">
    <source>
        <dbReference type="Proteomes" id="UP000784880"/>
    </source>
</evidence>
<dbReference type="NCBIfam" id="TIGR00254">
    <property type="entry name" value="GGDEF"/>
    <property type="match status" value="1"/>
</dbReference>
<dbReference type="CDD" id="cd01948">
    <property type="entry name" value="EAL"/>
    <property type="match status" value="1"/>
</dbReference>
<dbReference type="PROSITE" id="PS50887">
    <property type="entry name" value="GGDEF"/>
    <property type="match status" value="1"/>
</dbReference>
<evidence type="ECO:0000259" key="7">
    <source>
        <dbReference type="PROSITE" id="PS50887"/>
    </source>
</evidence>
<dbReference type="InterPro" id="IPR000160">
    <property type="entry name" value="GGDEF_dom"/>
</dbReference>
<dbReference type="RefSeq" id="WP_217067021.1">
    <property type="nucleotide sequence ID" value="NZ_JAHQCS010000112.1"/>
</dbReference>
<dbReference type="Pfam" id="PF05228">
    <property type="entry name" value="CHASE4"/>
    <property type="match status" value="1"/>
</dbReference>
<dbReference type="InterPro" id="IPR007892">
    <property type="entry name" value="CHASE4"/>
</dbReference>
<reference evidence="8 9" key="1">
    <citation type="submission" date="2021-06" db="EMBL/GenBank/DDBJ databases">
        <title>Bacillus sp. RD4P76, an endophyte from a halophyte.</title>
        <authorList>
            <person name="Sun J.-Q."/>
        </authorList>
    </citation>
    <scope>NUCLEOTIDE SEQUENCE [LARGE SCALE GENOMIC DNA]</scope>
    <source>
        <strain evidence="8 9">CGMCC 1.15917</strain>
    </source>
</reference>
<gene>
    <name evidence="8" type="ORF">KS419_14025</name>
</gene>
<evidence type="ECO:0000256" key="3">
    <source>
        <dbReference type="ARBA" id="ARBA00023136"/>
    </source>
</evidence>
<dbReference type="CDD" id="cd01949">
    <property type="entry name" value="GGDEF"/>
    <property type="match status" value="1"/>
</dbReference>
<protein>
    <submittedName>
        <fullName evidence="8">EAL domain-containing protein</fullName>
    </submittedName>
</protein>
<sequence length="760" mass="87704">MKMKTKVFSISLVSVTTFLLILFLIINPVLLERYSTIEEDIMVDNIKRVENVLNNEFNRLNMVVRDYAVWDDTYQFIQEKNQEYIQSNWVNETFRTNNIELVIYFDENSQIIYQNGYDVHLQKSINLLEKLNINDIYSFLNQRKTKIVKGTNNPIIISSHPIYPSLENKAAKGTLLMGIVLDNDLVEHLAESIQLPIKLGDIDYTGLTNGHSLEVLDNHYIQGAYYFPYENEDSHGEISFILERTIYKSGQESLRLFYIIYTVFSIFMTGMVLIFLDRHILSRVTNLSEELLYIQETKDLHKRITPKSGDEMGTLEEGFNHMLDSLLESQEEVHELAVTDSLTGIPNRKNFVENLNHWIQEMPENHVYVMFLDIDLFKRINDTLGHHSGDAILKELAYRLQNGVGKGNLVGRWGGDEFVIAIQQNKFQTPSEIAESLMDLISNPVNLGSFSFDITTSIGISEYPTDGNNGENLIQKADIAMYEAKRAGKNKYHLYKDMNTLSYFQNFVKLEKELKHGIKNKEFILYYQPIMEGKNKICGLEALIRWDHPKRGMISPGEFIPFAEEIGLMPEIGEWVLCEGLRQLKEWHLMGYHSLTLSINASKAQMMDNRFFDLIREMLVSKGISPSKLGIEITESDVCGYIENIMEFTNQLKEIGVKVSLDDFGTGLSSLKYLKEIQVDQIKFDRSFTNNIPINDFDSALLSGMFTLCERLDIEVVAEGVETEDQFLYLQKMNQKMQGYYFSKPVSAEQITKLLQTYEF</sequence>
<dbReference type="Pfam" id="PF00672">
    <property type="entry name" value="HAMP"/>
    <property type="match status" value="1"/>
</dbReference>
<dbReference type="PANTHER" id="PTHR33121">
    <property type="entry name" value="CYCLIC DI-GMP PHOSPHODIESTERASE PDEF"/>
    <property type="match status" value="1"/>
</dbReference>
<dbReference type="InterPro" id="IPR050706">
    <property type="entry name" value="Cyclic-di-GMP_PDE-like"/>
</dbReference>
<dbReference type="PROSITE" id="PS50883">
    <property type="entry name" value="EAL"/>
    <property type="match status" value="1"/>
</dbReference>
<keyword evidence="4" id="KW-0812">Transmembrane</keyword>
<keyword evidence="3 4" id="KW-0472">Membrane</keyword>
<feature type="domain" description="GGDEF" evidence="7">
    <location>
        <begin position="365"/>
        <end position="497"/>
    </location>
</feature>